<keyword evidence="3" id="KW-0732">Signal</keyword>
<reference evidence="5" key="1">
    <citation type="journal article" date="2014" name="Proc. Natl. Acad. Sci. U.S.A.">
        <title>Extensive sampling of basidiomycete genomes demonstrates inadequacy of the white-rot/brown-rot paradigm for wood decay fungi.</title>
        <authorList>
            <person name="Riley R."/>
            <person name="Salamov A.A."/>
            <person name="Brown D.W."/>
            <person name="Nagy L.G."/>
            <person name="Floudas D."/>
            <person name="Held B.W."/>
            <person name="Levasseur A."/>
            <person name="Lombard V."/>
            <person name="Morin E."/>
            <person name="Otillar R."/>
            <person name="Lindquist E.A."/>
            <person name="Sun H."/>
            <person name="LaButti K.M."/>
            <person name="Schmutz J."/>
            <person name="Jabbour D."/>
            <person name="Luo H."/>
            <person name="Baker S.E."/>
            <person name="Pisabarro A.G."/>
            <person name="Walton J.D."/>
            <person name="Blanchette R.A."/>
            <person name="Henrissat B."/>
            <person name="Martin F."/>
            <person name="Cullen D."/>
            <person name="Hibbett D.S."/>
            <person name="Grigoriev I.V."/>
        </authorList>
    </citation>
    <scope>NUCLEOTIDE SEQUENCE [LARGE SCALE GENOMIC DNA]</scope>
    <source>
        <strain evidence="5">FD-172 SS1</strain>
    </source>
</reference>
<protein>
    <recommendedName>
        <fullName evidence="6">Extracellular membrane protein CFEM domain-containing protein</fullName>
    </recommendedName>
</protein>
<feature type="region of interest" description="Disordered" evidence="1">
    <location>
        <begin position="202"/>
        <end position="228"/>
    </location>
</feature>
<evidence type="ECO:0000256" key="2">
    <source>
        <dbReference type="SAM" id="Phobius"/>
    </source>
</evidence>
<keyword evidence="2" id="KW-1133">Transmembrane helix</keyword>
<evidence type="ECO:0000313" key="5">
    <source>
        <dbReference type="Proteomes" id="UP000027195"/>
    </source>
</evidence>
<keyword evidence="2" id="KW-0472">Membrane</keyword>
<evidence type="ECO:0008006" key="6">
    <source>
        <dbReference type="Google" id="ProtNLM"/>
    </source>
</evidence>
<sequence>MVAFFLFSVSISFALAGLVSSLSLPNRRQADPATAPACFFQCNINVVRCSPDEQNCPCFTTISACLNQQCQLGDISSASSFAFSFCGAPTTLGFPPAPAAPQVSATFVNPIKSVPTATSSKPLVAASTSTTASASIQPTSTNSPSLTTPSAAPSSTLAAADGGIQSSQSTGMPFVGGIIAGVIVLIFAAFLVLFPRHCGRRRSAQENTGAYPKSDPPPTYNTLPTARPAVTAAQRDDLGRRGITIPAFFKPKFRRVLLAKPKKARTRSPSTDLLAEIVIAELPYAEHGNRADTDDEEIENGYKDIWISEPLKDITPYMLETKPLPRPPPKTFMQHLRKTSSQSTMSIFERGGGDGGVESDDIRVGPDSVISAPIPVRPSAVRANSSGISENPRTVAGEQQLRIQTALTPPPVYRVFASPMVPSPLSRSVIR</sequence>
<evidence type="ECO:0000256" key="3">
    <source>
        <dbReference type="SAM" id="SignalP"/>
    </source>
</evidence>
<keyword evidence="2" id="KW-0812">Transmembrane</keyword>
<evidence type="ECO:0000313" key="4">
    <source>
        <dbReference type="EMBL" id="KDQ13997.1"/>
    </source>
</evidence>
<gene>
    <name evidence="4" type="ORF">BOTBODRAFT_188176</name>
</gene>
<feature type="chain" id="PRO_5001645807" description="Extracellular membrane protein CFEM domain-containing protein" evidence="3">
    <location>
        <begin position="17"/>
        <end position="431"/>
    </location>
</feature>
<dbReference type="InParanoid" id="A0A067MQ32"/>
<proteinExistence type="predicted"/>
<feature type="transmembrane region" description="Helical" evidence="2">
    <location>
        <begin position="174"/>
        <end position="194"/>
    </location>
</feature>
<name>A0A067MQ32_BOTB1</name>
<dbReference type="AlphaFoldDB" id="A0A067MQ32"/>
<dbReference type="Proteomes" id="UP000027195">
    <property type="component" value="Unassembled WGS sequence"/>
</dbReference>
<evidence type="ECO:0000256" key="1">
    <source>
        <dbReference type="SAM" id="MobiDB-lite"/>
    </source>
</evidence>
<keyword evidence="5" id="KW-1185">Reference proteome</keyword>
<feature type="signal peptide" evidence="3">
    <location>
        <begin position="1"/>
        <end position="16"/>
    </location>
</feature>
<organism evidence="4 5">
    <name type="scientific">Botryobasidium botryosum (strain FD-172 SS1)</name>
    <dbReference type="NCBI Taxonomy" id="930990"/>
    <lineage>
        <taxon>Eukaryota</taxon>
        <taxon>Fungi</taxon>
        <taxon>Dikarya</taxon>
        <taxon>Basidiomycota</taxon>
        <taxon>Agaricomycotina</taxon>
        <taxon>Agaricomycetes</taxon>
        <taxon>Cantharellales</taxon>
        <taxon>Botryobasidiaceae</taxon>
        <taxon>Botryobasidium</taxon>
    </lineage>
</organism>
<accession>A0A067MQ32</accession>
<dbReference type="EMBL" id="KL198040">
    <property type="protein sequence ID" value="KDQ13997.1"/>
    <property type="molecule type" value="Genomic_DNA"/>
</dbReference>
<feature type="region of interest" description="Disordered" evidence="1">
    <location>
        <begin position="131"/>
        <end position="154"/>
    </location>
</feature>
<dbReference type="HOGENOM" id="CLU_636135_0_0_1"/>